<dbReference type="GO" id="GO:0017070">
    <property type="term" value="F:U6 snRNA binding"/>
    <property type="evidence" value="ECO:0007669"/>
    <property type="project" value="TreeGrafter"/>
</dbReference>
<dbReference type="Pfam" id="PF08082">
    <property type="entry name" value="PRO8NT"/>
    <property type="match status" value="1"/>
</dbReference>
<protein>
    <submittedName>
        <fullName evidence="4">NUC071 domain-containing protein</fullName>
    </submittedName>
</protein>
<feature type="domain" description="PROCN" evidence="2">
    <location>
        <begin position="258"/>
        <end position="647"/>
    </location>
</feature>
<dbReference type="GO" id="GO:0097157">
    <property type="term" value="F:pre-mRNA intronic binding"/>
    <property type="evidence" value="ECO:0007669"/>
    <property type="project" value="TreeGrafter"/>
</dbReference>
<dbReference type="GO" id="GO:0005682">
    <property type="term" value="C:U5 snRNP"/>
    <property type="evidence" value="ECO:0007669"/>
    <property type="project" value="TreeGrafter"/>
</dbReference>
<feature type="domain" description="RNA recognition motif spliceosomal PrP8" evidence="3">
    <location>
        <begin position="825"/>
        <end position="895"/>
    </location>
</feature>
<evidence type="ECO:0000313" key="4">
    <source>
        <dbReference type="EMBL" id="KAG1808408.1"/>
    </source>
</evidence>
<accession>A0A9P7J8R1</accession>
<dbReference type="InterPro" id="IPR012591">
    <property type="entry name" value="PRO8NT"/>
</dbReference>
<dbReference type="Proteomes" id="UP000807769">
    <property type="component" value="Unassembled WGS sequence"/>
</dbReference>
<dbReference type="RefSeq" id="XP_041188623.1">
    <property type="nucleotide sequence ID" value="XM_041338629.1"/>
</dbReference>
<comment type="caution">
    <text evidence="4">The sequence shown here is derived from an EMBL/GenBank/DDBJ whole genome shotgun (WGS) entry which is preliminary data.</text>
</comment>
<dbReference type="AlphaFoldDB" id="A0A9P7J8R1"/>
<evidence type="ECO:0000259" key="2">
    <source>
        <dbReference type="Pfam" id="PF08083"/>
    </source>
</evidence>
<dbReference type="PANTHER" id="PTHR11140:SF0">
    <property type="entry name" value="PRE-MRNA-PROCESSING-SPLICING FACTOR 8"/>
    <property type="match status" value="1"/>
</dbReference>
<name>A0A9P7J8R1_9AGAM</name>
<dbReference type="PANTHER" id="PTHR11140">
    <property type="entry name" value="PRE-MRNA SPLICING FACTOR PRP8"/>
    <property type="match status" value="1"/>
</dbReference>
<dbReference type="GO" id="GO:0071013">
    <property type="term" value="C:catalytic step 2 spliceosome"/>
    <property type="evidence" value="ECO:0007669"/>
    <property type="project" value="TreeGrafter"/>
</dbReference>
<dbReference type="GO" id="GO:0030620">
    <property type="term" value="F:U2 snRNA binding"/>
    <property type="evidence" value="ECO:0007669"/>
    <property type="project" value="TreeGrafter"/>
</dbReference>
<proteinExistence type="predicted"/>
<gene>
    <name evidence="4" type="ORF">BJ212DRAFT_1449038</name>
</gene>
<dbReference type="GO" id="GO:0000244">
    <property type="term" value="P:spliceosomal tri-snRNP complex assembly"/>
    <property type="evidence" value="ECO:0007669"/>
    <property type="project" value="TreeGrafter"/>
</dbReference>
<dbReference type="InterPro" id="IPR012337">
    <property type="entry name" value="RNaseH-like_sf"/>
</dbReference>
<dbReference type="EMBL" id="JABBWG010000038">
    <property type="protein sequence ID" value="KAG1808408.1"/>
    <property type="molecule type" value="Genomic_DNA"/>
</dbReference>
<dbReference type="GO" id="GO:0030619">
    <property type="term" value="F:U1 snRNA binding"/>
    <property type="evidence" value="ECO:0007669"/>
    <property type="project" value="TreeGrafter"/>
</dbReference>
<dbReference type="InterPro" id="IPR012592">
    <property type="entry name" value="PROCN"/>
</dbReference>
<dbReference type="Pfam" id="PF10598">
    <property type="entry name" value="RRM_4"/>
    <property type="match status" value="1"/>
</dbReference>
<organism evidence="4 5">
    <name type="scientific">Suillus subaureus</name>
    <dbReference type="NCBI Taxonomy" id="48587"/>
    <lineage>
        <taxon>Eukaryota</taxon>
        <taxon>Fungi</taxon>
        <taxon>Dikarya</taxon>
        <taxon>Basidiomycota</taxon>
        <taxon>Agaricomycotina</taxon>
        <taxon>Agaricomycetes</taxon>
        <taxon>Agaricomycetidae</taxon>
        <taxon>Boletales</taxon>
        <taxon>Suillineae</taxon>
        <taxon>Suillaceae</taxon>
        <taxon>Suillus</taxon>
    </lineage>
</organism>
<dbReference type="Pfam" id="PF08083">
    <property type="entry name" value="PROCN"/>
    <property type="match status" value="1"/>
</dbReference>
<dbReference type="GeneID" id="64632645"/>
<keyword evidence="5" id="KW-1185">Reference proteome</keyword>
<sequence>MYMFSYSIGGTDFPLALIHPYDVSTPPLDYGDNILDVEPLEAIQLELNLEEDSAIIDWFYNPQPLVDTLAVNGPSYCYWQLTLPVMVNLYHLGRTLLSDQPDSNTSYLFNKKSFFTAKALNLAIPGGPKFKPLYHDMDAFDEDWNKFNDVNKVIIHQQIHTKYKVAFSHLYNSLPHSVHLSPYHVPKNVYICTDDPNLPAFYFNPLVNPISLHGATPKNAPLISHEDSIFSLNGANNDFELADDVQPFLEDKPLENDLTADCIALWWASEPYNQHSGCMHHAQDIPLVKNWYLEHCPPNQPVKVHVLYQKLLRCFVLNELKSQPEKAMTKKNLFRQLKATKFDWVEAGLQVCRQGYNMLNLLIHRKNLNYLHLDYNMNLKPVKMLTMKECKKSCFGNTFHLCCEILRLTKLVIDAHVQFCLGNVDAFQLADTLQYIFAHIGALTGMYWYKHKLMRQVCMTKDLKHLIYYCFNTGPVGKGPGNGFWAPGCNLLAHQFEECNSKGITKMDDGWMLQNAVQQSVTEHGKSALSANLVLYNNILDMMPESIKQNKSKTILQHLSEAWHCWKVNIPRKVPGMPTVIENIILQYIKSKADWWYSVAHYIQERIHQGATVDKAVVKKNLGQLTCLYLKAEQERPHGYLKDGPYISVEEAVAIYTATVHWLASCKFASIPFLPLSYKNNMKLLVLALEKLKEAYSVKGRLNQLQHEELALIEQAYDNPHECLLCIKQLLLTQCAFKEAGIEFFDMYNKLIPCYNIKPYLDQFLFFEADQRELFPAWIKPANMEPPLLLVYKWCQGINNLTDIWEMSEGECNVMMETIFSKVYEKINLTLLNHLLHLILDHNLADYITVKNNMVLTYNDMAHTNTFDLIHSLQFSAFILQYYGLILDLLILGLQ</sequence>
<evidence type="ECO:0000259" key="1">
    <source>
        <dbReference type="Pfam" id="PF08082"/>
    </source>
</evidence>
<reference evidence="4" key="1">
    <citation type="journal article" date="2020" name="New Phytol.">
        <title>Comparative genomics reveals dynamic genome evolution in host specialist ectomycorrhizal fungi.</title>
        <authorList>
            <person name="Lofgren L.A."/>
            <person name="Nguyen N.H."/>
            <person name="Vilgalys R."/>
            <person name="Ruytinx J."/>
            <person name="Liao H.L."/>
            <person name="Branco S."/>
            <person name="Kuo A."/>
            <person name="LaButti K."/>
            <person name="Lipzen A."/>
            <person name="Andreopoulos W."/>
            <person name="Pangilinan J."/>
            <person name="Riley R."/>
            <person name="Hundley H."/>
            <person name="Na H."/>
            <person name="Barry K."/>
            <person name="Grigoriev I.V."/>
            <person name="Stajich J.E."/>
            <person name="Kennedy P.G."/>
        </authorList>
    </citation>
    <scope>NUCLEOTIDE SEQUENCE</scope>
    <source>
        <strain evidence="4">MN1</strain>
    </source>
</reference>
<dbReference type="SUPFAM" id="SSF53098">
    <property type="entry name" value="Ribonuclease H-like"/>
    <property type="match status" value="1"/>
</dbReference>
<dbReference type="InterPro" id="IPR019582">
    <property type="entry name" value="RRM_spliceosomal_PrP8"/>
</dbReference>
<evidence type="ECO:0000259" key="3">
    <source>
        <dbReference type="Pfam" id="PF10598"/>
    </source>
</evidence>
<evidence type="ECO:0000313" key="5">
    <source>
        <dbReference type="Proteomes" id="UP000807769"/>
    </source>
</evidence>
<dbReference type="InterPro" id="IPR027652">
    <property type="entry name" value="PRP8"/>
</dbReference>
<dbReference type="GO" id="GO:0030623">
    <property type="term" value="F:U5 snRNA binding"/>
    <property type="evidence" value="ECO:0007669"/>
    <property type="project" value="TreeGrafter"/>
</dbReference>
<feature type="domain" description="PRO8NT" evidence="1">
    <location>
        <begin position="18"/>
        <end position="61"/>
    </location>
</feature>
<dbReference type="OrthoDB" id="2670725at2759"/>